<evidence type="ECO:0000313" key="3">
    <source>
        <dbReference type="Proteomes" id="UP000257200"/>
    </source>
</evidence>
<name>A0A3Q1G414_9TELE</name>
<sequence length="206" mass="23612">MSQTWKGLEKPWRTAAVRLNNEIGDKQPIKQGLRQGWVLSPELFSLYNEKIMKKIQGLRGGSIRSYNKNSICCADDTVLMANSEENLQTIVPINNIIPTSSIELDQETLKQVHHLKHLDLWMTSDGRSETDIRCRVGMARTFMLLCSTVQCKDVCWLRHLSELSQKLQFLWITPPSGKPSKQTKKTENKKAAHCLWNLLGRQPLQL</sequence>
<evidence type="ECO:0000313" key="2">
    <source>
        <dbReference type="Ensembl" id="ENSAPOP00000022517.1"/>
    </source>
</evidence>
<evidence type="ECO:0000259" key="1">
    <source>
        <dbReference type="Pfam" id="PF00078"/>
    </source>
</evidence>
<dbReference type="AlphaFoldDB" id="A0A3Q1G414"/>
<reference evidence="2" key="2">
    <citation type="submission" date="2025-09" db="UniProtKB">
        <authorList>
            <consortium name="Ensembl"/>
        </authorList>
    </citation>
    <scope>IDENTIFICATION</scope>
</reference>
<dbReference type="GeneTree" id="ENSGT00940000179463"/>
<dbReference type="Proteomes" id="UP000257200">
    <property type="component" value="Unplaced"/>
</dbReference>
<dbReference type="PANTHER" id="PTHR47027:SF20">
    <property type="entry name" value="REVERSE TRANSCRIPTASE-LIKE PROTEIN WITH RNA-DIRECTED DNA POLYMERASE DOMAIN"/>
    <property type="match status" value="1"/>
</dbReference>
<keyword evidence="3" id="KW-1185">Reference proteome</keyword>
<dbReference type="PANTHER" id="PTHR47027">
    <property type="entry name" value="REVERSE TRANSCRIPTASE DOMAIN-CONTAINING PROTEIN"/>
    <property type="match status" value="1"/>
</dbReference>
<dbReference type="Ensembl" id="ENSAPOT00000013570.1">
    <property type="protein sequence ID" value="ENSAPOP00000022517.1"/>
    <property type="gene ID" value="ENSAPOG00000003767.1"/>
</dbReference>
<dbReference type="STRING" id="80966.ENSAPOP00000022517"/>
<dbReference type="SUPFAM" id="SSF56672">
    <property type="entry name" value="DNA/RNA polymerases"/>
    <property type="match status" value="1"/>
</dbReference>
<dbReference type="InterPro" id="IPR043502">
    <property type="entry name" value="DNA/RNA_pol_sf"/>
</dbReference>
<proteinExistence type="predicted"/>
<feature type="domain" description="Reverse transcriptase" evidence="1">
    <location>
        <begin position="12"/>
        <end position="92"/>
    </location>
</feature>
<organism evidence="2 3">
    <name type="scientific">Acanthochromis polyacanthus</name>
    <name type="common">spiny chromis</name>
    <dbReference type="NCBI Taxonomy" id="80966"/>
    <lineage>
        <taxon>Eukaryota</taxon>
        <taxon>Metazoa</taxon>
        <taxon>Chordata</taxon>
        <taxon>Craniata</taxon>
        <taxon>Vertebrata</taxon>
        <taxon>Euteleostomi</taxon>
        <taxon>Actinopterygii</taxon>
        <taxon>Neopterygii</taxon>
        <taxon>Teleostei</taxon>
        <taxon>Neoteleostei</taxon>
        <taxon>Acanthomorphata</taxon>
        <taxon>Ovalentaria</taxon>
        <taxon>Pomacentridae</taxon>
        <taxon>Acanthochromis</taxon>
    </lineage>
</organism>
<accession>A0A3Q1G414</accession>
<protein>
    <recommendedName>
        <fullName evidence="1">Reverse transcriptase domain-containing protein</fullName>
    </recommendedName>
</protein>
<dbReference type="Pfam" id="PF00078">
    <property type="entry name" value="RVT_1"/>
    <property type="match status" value="1"/>
</dbReference>
<reference evidence="2" key="1">
    <citation type="submission" date="2025-08" db="UniProtKB">
        <authorList>
            <consortium name="Ensembl"/>
        </authorList>
    </citation>
    <scope>IDENTIFICATION</scope>
</reference>
<dbReference type="InParanoid" id="A0A3Q1G414"/>
<dbReference type="InterPro" id="IPR000477">
    <property type="entry name" value="RT_dom"/>
</dbReference>